<organism evidence="4 5">
    <name type="scientific">Rhodopirellula bahusiensis</name>
    <dbReference type="NCBI Taxonomy" id="2014065"/>
    <lineage>
        <taxon>Bacteria</taxon>
        <taxon>Pseudomonadati</taxon>
        <taxon>Planctomycetota</taxon>
        <taxon>Planctomycetia</taxon>
        <taxon>Pirellulales</taxon>
        <taxon>Pirellulaceae</taxon>
        <taxon>Rhodopirellula</taxon>
    </lineage>
</organism>
<keyword evidence="2" id="KW-0812">Transmembrane</keyword>
<feature type="region of interest" description="Disordered" evidence="1">
    <location>
        <begin position="329"/>
        <end position="381"/>
    </location>
</feature>
<protein>
    <recommendedName>
        <fullName evidence="3">DUF4261 domain-containing protein</fullName>
    </recommendedName>
</protein>
<keyword evidence="5" id="KW-1185">Reference proteome</keyword>
<dbReference type="InterPro" id="IPR025357">
    <property type="entry name" value="DUF4261"/>
</dbReference>
<reference evidence="4 5" key="1">
    <citation type="submission" date="2017-06" db="EMBL/GenBank/DDBJ databases">
        <title>Description of Rhodopirellula bahusiensis sp. nov.</title>
        <authorList>
            <person name="Kizina J."/>
            <person name="Harder J."/>
        </authorList>
    </citation>
    <scope>NUCLEOTIDE SEQUENCE [LARGE SCALE GENOMIC DNA]</scope>
    <source>
        <strain evidence="4 5">SWK21</strain>
    </source>
</reference>
<feature type="domain" description="DUF4261" evidence="3">
    <location>
        <begin position="179"/>
        <end position="252"/>
    </location>
</feature>
<dbReference type="SUPFAM" id="SSF54160">
    <property type="entry name" value="Chromo domain-like"/>
    <property type="match status" value="1"/>
</dbReference>
<feature type="transmembrane region" description="Helical" evidence="2">
    <location>
        <begin position="271"/>
        <end position="293"/>
    </location>
</feature>
<feature type="region of interest" description="Disordered" evidence="1">
    <location>
        <begin position="511"/>
        <end position="533"/>
    </location>
</feature>
<dbReference type="GeneID" id="90611844"/>
<dbReference type="AlphaFoldDB" id="A0A2G1VYJ0"/>
<comment type="caution">
    <text evidence="4">The sequence shown here is derived from an EMBL/GenBank/DDBJ whole genome shotgun (WGS) entry which is preliminary data.</text>
</comment>
<evidence type="ECO:0000256" key="2">
    <source>
        <dbReference type="SAM" id="Phobius"/>
    </source>
</evidence>
<dbReference type="Proteomes" id="UP000225740">
    <property type="component" value="Unassembled WGS sequence"/>
</dbReference>
<dbReference type="EMBL" id="NIZW01000037">
    <property type="protein sequence ID" value="PHQ31858.1"/>
    <property type="molecule type" value="Genomic_DNA"/>
</dbReference>
<proteinExistence type="predicted"/>
<evidence type="ECO:0000313" key="5">
    <source>
        <dbReference type="Proteomes" id="UP000225740"/>
    </source>
</evidence>
<dbReference type="InterPro" id="IPR016197">
    <property type="entry name" value="Chromo-like_dom_sf"/>
</dbReference>
<dbReference type="Gene3D" id="2.30.30.140">
    <property type="match status" value="1"/>
</dbReference>
<feature type="compositionally biased region" description="Pro residues" evidence="1">
    <location>
        <begin position="353"/>
        <end position="365"/>
    </location>
</feature>
<dbReference type="OrthoDB" id="291633at2"/>
<name>A0A2G1VYJ0_9BACT</name>
<evidence type="ECO:0000313" key="4">
    <source>
        <dbReference type="EMBL" id="PHQ31858.1"/>
    </source>
</evidence>
<dbReference type="Gene3D" id="2.30.30.700">
    <property type="entry name" value="SLA1 homology domain 1"/>
    <property type="match status" value="1"/>
</dbReference>
<evidence type="ECO:0000256" key="1">
    <source>
        <dbReference type="SAM" id="MobiDB-lite"/>
    </source>
</evidence>
<gene>
    <name evidence="4" type="ORF">CEE69_28715</name>
</gene>
<dbReference type="RefSeq" id="WP_099264020.1">
    <property type="nucleotide sequence ID" value="NZ_NIZW01000037.1"/>
</dbReference>
<keyword evidence="2" id="KW-1133">Transmembrane helix</keyword>
<dbReference type="Pfam" id="PF14080">
    <property type="entry name" value="DUF4261"/>
    <property type="match status" value="1"/>
</dbReference>
<accession>A0A2G1VYJ0</accession>
<keyword evidence="2" id="KW-0472">Membrane</keyword>
<evidence type="ECO:0000259" key="3">
    <source>
        <dbReference type="Pfam" id="PF14080"/>
    </source>
</evidence>
<sequence length="533" mass="58251">MTMVCFLAFSDVAEFDIAGFRQCAGATLPGSLKVDEITTSSDSIFQIDFESPPSDSDPGCIIVSQMPALAIDEAKESALWPSAPQDLAAHKSHWIVTTAGSELSLLDQAWLMTRVVDAILRSHPTTLGVLWHRHALKISAESYRQAIADLPPDELPLQLWVDISVLPDETPETTALAFTTGMDAFELMELECVDSPESPIETYGRINGACQYLIENGPVLRHGDTLGETENERIDVLHTDSALPREGPVIRLRYSGDEDGSLGVPDESSSGLSGIVVLVGILLATILAIFGIVKAVGFATAMFAGTPPAKPKPNVPEQEQRLPGVVNDAARSAPAPAPTPNPADRPRQDPQPTMVPDPAPSPTPSQPVVDAPKQASEVNEQAKDVWTDVRVWRDLAGEIILDAEIVGVVRSDGKTMIQLTKEDGEPDSIPYESVSKDDQAFAKQWYQREQDRPTGEDGAKLPIVNDRVKVKWGNKWWKSRVKEVDDTRYKVTYVGWGDSWDEWKTADQLRWPDDSPVAQTVSLPDPARRATPE</sequence>